<dbReference type="Pfam" id="PF00448">
    <property type="entry name" value="SRP54"/>
    <property type="match status" value="1"/>
</dbReference>
<dbReference type="SMART" id="SM00962">
    <property type="entry name" value="SRP54"/>
    <property type="match status" value="1"/>
</dbReference>
<evidence type="ECO:0000313" key="5">
    <source>
        <dbReference type="Proteomes" id="UP000219215"/>
    </source>
</evidence>
<organism evidence="4 5">
    <name type="scientific">Pseudodesulfovibrio profundus</name>
    <dbReference type="NCBI Taxonomy" id="57320"/>
    <lineage>
        <taxon>Bacteria</taxon>
        <taxon>Pseudomonadati</taxon>
        <taxon>Thermodesulfobacteriota</taxon>
        <taxon>Desulfovibrionia</taxon>
        <taxon>Desulfovibrionales</taxon>
        <taxon>Desulfovibrionaceae</taxon>
    </lineage>
</organism>
<sequence>MRMKTYRAANSTAAFAKVKADLGEDAVILSNTTVTDNGTKCCEIVAAVDSTPTVSSSSQQTGLQTKAEVVEDALQNTVGWQQEWSQIKGQIMQLMKPQMDPAQLTPKQNLAMQYMEREEVNDKVLAKIFCDLRSDKNRSIVTVLDTLLGTKKFSAKNMTKTFHAFAGPGGSGKTSTLVRLALKEKKENPKARICLATADGGRGKGRLILKHYAELSGLAFREIITREDFLHLKKEANQFDRIFIDLPGLSGTTTLEEWGALYGFSGSEDLEYHLVLNPYYSQVQFEKFLEKYKSEQLASVIWTKLDEACTFGSILNMAFASGLPVSALSYGSGLKNSLAPATNEMIWRLLFMRKLPGGDIQQ</sequence>
<proteinExistence type="predicted"/>
<dbReference type="EMBL" id="LT907975">
    <property type="protein sequence ID" value="SOB57086.1"/>
    <property type="molecule type" value="Genomic_DNA"/>
</dbReference>
<dbReference type="InterPro" id="IPR000897">
    <property type="entry name" value="SRP54_GTPase_dom"/>
</dbReference>
<feature type="domain" description="SRP54-type proteins GTP-binding" evidence="3">
    <location>
        <begin position="160"/>
        <end position="352"/>
    </location>
</feature>
<accession>A0A2C8F3V4</accession>
<evidence type="ECO:0000256" key="2">
    <source>
        <dbReference type="ARBA" id="ARBA00023134"/>
    </source>
</evidence>
<evidence type="ECO:0000313" key="4">
    <source>
        <dbReference type="EMBL" id="SOB57086.1"/>
    </source>
</evidence>
<dbReference type="AlphaFoldDB" id="A0A2C8F3V4"/>
<evidence type="ECO:0000256" key="1">
    <source>
        <dbReference type="ARBA" id="ARBA00022741"/>
    </source>
</evidence>
<dbReference type="GO" id="GO:0005525">
    <property type="term" value="F:GTP binding"/>
    <property type="evidence" value="ECO:0007669"/>
    <property type="project" value="UniProtKB-KW"/>
</dbReference>
<protein>
    <submittedName>
        <fullName evidence="4">GTP-binding signal recognition particle SRP54 G-domain protein</fullName>
    </submittedName>
</protein>
<dbReference type="GO" id="GO:0006614">
    <property type="term" value="P:SRP-dependent cotranslational protein targeting to membrane"/>
    <property type="evidence" value="ECO:0007669"/>
    <property type="project" value="InterPro"/>
</dbReference>
<dbReference type="InterPro" id="IPR027417">
    <property type="entry name" value="P-loop_NTPase"/>
</dbReference>
<keyword evidence="5" id="KW-1185">Reference proteome</keyword>
<gene>
    <name evidence="4" type="ORF">DPRO_0207</name>
</gene>
<reference evidence="5" key="1">
    <citation type="submission" date="2017-09" db="EMBL/GenBank/DDBJ databases">
        <authorList>
            <person name="Regsiter A."/>
            <person name="William W."/>
        </authorList>
    </citation>
    <scope>NUCLEOTIDE SEQUENCE [LARGE SCALE GENOMIC DNA]</scope>
    <source>
        <strain evidence="5">500-1</strain>
    </source>
</reference>
<name>A0A2C8F3V4_9BACT</name>
<dbReference type="OrthoDB" id="9778554at2"/>
<dbReference type="Gene3D" id="1.20.120.1380">
    <property type="entry name" value="Flagellar FlhF biosynthesis protein, N domain"/>
    <property type="match status" value="1"/>
</dbReference>
<dbReference type="Proteomes" id="UP000219215">
    <property type="component" value="Chromosome DPRO"/>
</dbReference>
<evidence type="ECO:0000259" key="3">
    <source>
        <dbReference type="SMART" id="SM00962"/>
    </source>
</evidence>
<dbReference type="SUPFAM" id="SSF52540">
    <property type="entry name" value="P-loop containing nucleoside triphosphate hydrolases"/>
    <property type="match status" value="1"/>
</dbReference>
<dbReference type="Gene3D" id="3.40.50.300">
    <property type="entry name" value="P-loop containing nucleotide triphosphate hydrolases"/>
    <property type="match status" value="1"/>
</dbReference>
<dbReference type="KEGG" id="pprf:DPRO_0207"/>
<dbReference type="RefSeq" id="WP_097010398.1">
    <property type="nucleotide sequence ID" value="NZ_LT907975.1"/>
</dbReference>
<keyword evidence="2" id="KW-0342">GTP-binding</keyword>
<keyword evidence="1" id="KW-0547">Nucleotide-binding</keyword>